<dbReference type="RefSeq" id="WP_077689023.1">
    <property type="nucleotide sequence ID" value="NZ_MCOK01000001.1"/>
</dbReference>
<organism evidence="3 4">
    <name type="scientific">Nocardiopsis sinuspersici</name>
    <dbReference type="NCBI Taxonomy" id="501010"/>
    <lineage>
        <taxon>Bacteria</taxon>
        <taxon>Bacillati</taxon>
        <taxon>Actinomycetota</taxon>
        <taxon>Actinomycetes</taxon>
        <taxon>Streptosporangiales</taxon>
        <taxon>Nocardiopsidaceae</taxon>
        <taxon>Nocardiopsis</taxon>
    </lineage>
</organism>
<keyword evidence="2" id="KW-0812">Transmembrane</keyword>
<evidence type="ECO:0000313" key="4">
    <source>
        <dbReference type="Proteomes" id="UP000189004"/>
    </source>
</evidence>
<sequence>MTHPPNDGSFPGPPGGQPFPGQSGPPQPGPPQSEQPHPGQWPGPHGGPGPRQGRPQVPPALPGHGAPGWTPPRQPPVPGPPGGPGTGGRRRTGLIVGGAAAALLLLASVGVVAWSLADGRPYAGLPTCRELLPSDMLDRVPGAGRLTADGDYTPADEFQYGELGEGALGILLCTVSDSAASESGRTPMWVSVTLYEYDDGGEAAEAMVREYEERREEVETGDEDSGVALIDWRPVSAGDGGVAALYESGEDDSGAAGYASAFFPTVNTMVAIDYVLDEGSDGEEALGFLDDFAPQVERQLSREGERA</sequence>
<dbReference type="EMBL" id="MCOK01000001">
    <property type="protein sequence ID" value="OOC52677.1"/>
    <property type="molecule type" value="Genomic_DNA"/>
</dbReference>
<gene>
    <name evidence="3" type="ORF">NOSIN_01550</name>
</gene>
<accession>A0A1V3BVJ1</accession>
<feature type="region of interest" description="Disordered" evidence="1">
    <location>
        <begin position="1"/>
        <end position="91"/>
    </location>
</feature>
<dbReference type="AlphaFoldDB" id="A0A1V3BVJ1"/>
<dbReference type="OrthoDB" id="3431194at2"/>
<keyword evidence="4" id="KW-1185">Reference proteome</keyword>
<name>A0A1V3BVJ1_9ACTN</name>
<dbReference type="STRING" id="501010.NOSIN_01550"/>
<feature type="transmembrane region" description="Helical" evidence="2">
    <location>
        <begin position="94"/>
        <end position="117"/>
    </location>
</feature>
<reference evidence="4" key="1">
    <citation type="submission" date="2016-08" db="EMBL/GenBank/DDBJ databases">
        <authorList>
            <person name="Tokovenko B."/>
            <person name="Kalinowski J."/>
        </authorList>
    </citation>
    <scope>NUCLEOTIDE SEQUENCE [LARGE SCALE GENOMIC DNA]</scope>
    <source>
        <strain evidence="4">UTMC102</strain>
    </source>
</reference>
<protein>
    <submittedName>
        <fullName evidence="3">Uncharacterized protein</fullName>
    </submittedName>
</protein>
<feature type="compositionally biased region" description="Pro residues" evidence="1">
    <location>
        <begin position="11"/>
        <end position="47"/>
    </location>
</feature>
<comment type="caution">
    <text evidence="3">The sequence shown here is derived from an EMBL/GenBank/DDBJ whole genome shotgun (WGS) entry which is preliminary data.</text>
</comment>
<dbReference type="Proteomes" id="UP000189004">
    <property type="component" value="Unassembled WGS sequence"/>
</dbReference>
<keyword evidence="2" id="KW-0472">Membrane</keyword>
<evidence type="ECO:0000313" key="3">
    <source>
        <dbReference type="EMBL" id="OOC52677.1"/>
    </source>
</evidence>
<proteinExistence type="predicted"/>
<evidence type="ECO:0000256" key="2">
    <source>
        <dbReference type="SAM" id="Phobius"/>
    </source>
</evidence>
<evidence type="ECO:0000256" key="1">
    <source>
        <dbReference type="SAM" id="MobiDB-lite"/>
    </source>
</evidence>
<keyword evidence="2" id="KW-1133">Transmembrane helix</keyword>
<feature type="compositionally biased region" description="Pro residues" evidence="1">
    <location>
        <begin position="69"/>
        <end position="83"/>
    </location>
</feature>